<evidence type="ECO:0000313" key="2">
    <source>
        <dbReference type="EMBL" id="KAK9814465.1"/>
    </source>
</evidence>
<dbReference type="EMBL" id="JALJOR010000007">
    <property type="protein sequence ID" value="KAK9814465.1"/>
    <property type="molecule type" value="Genomic_DNA"/>
</dbReference>
<dbReference type="AlphaFoldDB" id="A0AAW1PXF3"/>
<gene>
    <name evidence="2" type="ORF">WJX72_006418</name>
</gene>
<keyword evidence="3" id="KW-1185">Reference proteome</keyword>
<dbReference type="SMART" id="SM00271">
    <property type="entry name" value="DnaJ"/>
    <property type="match status" value="1"/>
</dbReference>
<dbReference type="Gene3D" id="1.10.287.110">
    <property type="entry name" value="DnaJ domain"/>
    <property type="match status" value="1"/>
</dbReference>
<reference evidence="2 3" key="1">
    <citation type="journal article" date="2024" name="Nat. Commun.">
        <title>Phylogenomics reveals the evolutionary origins of lichenization in chlorophyte algae.</title>
        <authorList>
            <person name="Puginier C."/>
            <person name="Libourel C."/>
            <person name="Otte J."/>
            <person name="Skaloud P."/>
            <person name="Haon M."/>
            <person name="Grisel S."/>
            <person name="Petersen M."/>
            <person name="Berrin J.G."/>
            <person name="Delaux P.M."/>
            <person name="Dal Grande F."/>
            <person name="Keller J."/>
        </authorList>
    </citation>
    <scope>NUCLEOTIDE SEQUENCE [LARGE SCALE GENOMIC DNA]</scope>
    <source>
        <strain evidence="2 3">SAG 2043</strain>
    </source>
</reference>
<feature type="domain" description="J" evidence="1">
    <location>
        <begin position="8"/>
        <end position="79"/>
    </location>
</feature>
<protein>
    <recommendedName>
        <fullName evidence="1">J domain-containing protein</fullName>
    </recommendedName>
</protein>
<organism evidence="2 3">
    <name type="scientific">[Myrmecia] bisecta</name>
    <dbReference type="NCBI Taxonomy" id="41462"/>
    <lineage>
        <taxon>Eukaryota</taxon>
        <taxon>Viridiplantae</taxon>
        <taxon>Chlorophyta</taxon>
        <taxon>core chlorophytes</taxon>
        <taxon>Trebouxiophyceae</taxon>
        <taxon>Trebouxiales</taxon>
        <taxon>Trebouxiaceae</taxon>
        <taxon>Myrmecia</taxon>
    </lineage>
</organism>
<evidence type="ECO:0000259" key="1">
    <source>
        <dbReference type="PROSITE" id="PS50076"/>
    </source>
</evidence>
<sequence length="202" mass="21593">MAKQKGQDYYSLLGVGPSVSEEEISSAYRRLARKFHPDKLPATASDAERTEAQEHFKTLSQAAATLRDSTARRRYDQQRSADRALGAASGAPFGAAHAASDGPTSGAFSLSEALQVWMDVVVKAVIRQYKISPGGGWEFVKLLGKLGLPTVVYYLGGPTGAKVAVHLANVLNRHAIERELGAMSAEEQCAFAEALQVLDGST</sequence>
<dbReference type="Proteomes" id="UP001489004">
    <property type="component" value="Unassembled WGS sequence"/>
</dbReference>
<dbReference type="PRINTS" id="PR00625">
    <property type="entry name" value="JDOMAIN"/>
</dbReference>
<comment type="caution">
    <text evidence="2">The sequence shown here is derived from an EMBL/GenBank/DDBJ whole genome shotgun (WGS) entry which is preliminary data.</text>
</comment>
<dbReference type="GO" id="GO:0051082">
    <property type="term" value="F:unfolded protein binding"/>
    <property type="evidence" value="ECO:0007669"/>
    <property type="project" value="TreeGrafter"/>
</dbReference>
<evidence type="ECO:0000313" key="3">
    <source>
        <dbReference type="Proteomes" id="UP001489004"/>
    </source>
</evidence>
<dbReference type="InterPro" id="IPR001623">
    <property type="entry name" value="DnaJ_domain"/>
</dbReference>
<accession>A0AAW1PXF3</accession>
<proteinExistence type="predicted"/>
<dbReference type="PROSITE" id="PS50076">
    <property type="entry name" value="DNAJ_2"/>
    <property type="match status" value="1"/>
</dbReference>
<dbReference type="Pfam" id="PF00226">
    <property type="entry name" value="DnaJ"/>
    <property type="match status" value="1"/>
</dbReference>
<name>A0AAW1PXF3_9CHLO</name>
<dbReference type="GO" id="GO:0042026">
    <property type="term" value="P:protein refolding"/>
    <property type="evidence" value="ECO:0007669"/>
    <property type="project" value="TreeGrafter"/>
</dbReference>
<dbReference type="SUPFAM" id="SSF46565">
    <property type="entry name" value="Chaperone J-domain"/>
    <property type="match status" value="1"/>
</dbReference>
<dbReference type="CDD" id="cd06257">
    <property type="entry name" value="DnaJ"/>
    <property type="match status" value="1"/>
</dbReference>
<dbReference type="GO" id="GO:0005737">
    <property type="term" value="C:cytoplasm"/>
    <property type="evidence" value="ECO:0007669"/>
    <property type="project" value="TreeGrafter"/>
</dbReference>
<dbReference type="PANTHER" id="PTHR43096:SF10">
    <property type="entry name" value="CHAPERONE PROTEIN DNAJ A6, CHLOROPLASTIC"/>
    <property type="match status" value="1"/>
</dbReference>
<dbReference type="PANTHER" id="PTHR43096">
    <property type="entry name" value="DNAJ HOMOLOG 1, MITOCHONDRIAL-RELATED"/>
    <property type="match status" value="1"/>
</dbReference>
<dbReference type="InterPro" id="IPR036869">
    <property type="entry name" value="J_dom_sf"/>
</dbReference>